<sequence>MFHQAPAGGTNHWASTTVATPNASTSDTLLTLLVGHLFNNSNCPVNTPPPDSRQPEVQTPQTPSKRKGREDTLLSSSPGSPSLYNPYPTVESFFELLGNTEPPRARALSNLAKVLADKDMYHIDEIAEVGEKVYVTKYGLTEGNAWFVAKRVATEVKHVKESLKKHTGED</sequence>
<reference evidence="2 3" key="1">
    <citation type="submission" date="2024-05" db="EMBL/GenBank/DDBJ databases">
        <title>A draft genome resource for the thread blight pathogen Marasmius tenuissimus strain MS-2.</title>
        <authorList>
            <person name="Yulfo-Soto G.E."/>
            <person name="Baruah I.K."/>
            <person name="Amoako-Attah I."/>
            <person name="Bukari Y."/>
            <person name="Meinhardt L.W."/>
            <person name="Bailey B.A."/>
            <person name="Cohen S.P."/>
        </authorList>
    </citation>
    <scope>NUCLEOTIDE SEQUENCE [LARGE SCALE GENOMIC DNA]</scope>
    <source>
        <strain evidence="2 3">MS-2</strain>
    </source>
</reference>
<feature type="region of interest" description="Disordered" evidence="1">
    <location>
        <begin position="41"/>
        <end position="85"/>
    </location>
</feature>
<evidence type="ECO:0000256" key="1">
    <source>
        <dbReference type="SAM" id="MobiDB-lite"/>
    </source>
</evidence>
<evidence type="ECO:0000313" key="2">
    <source>
        <dbReference type="EMBL" id="KAL0060524.1"/>
    </source>
</evidence>
<keyword evidence="3" id="KW-1185">Reference proteome</keyword>
<gene>
    <name evidence="2" type="ORF">AAF712_012682</name>
</gene>
<feature type="compositionally biased region" description="Low complexity" evidence="1">
    <location>
        <begin position="73"/>
        <end position="85"/>
    </location>
</feature>
<organism evidence="2 3">
    <name type="scientific">Marasmius tenuissimus</name>
    <dbReference type="NCBI Taxonomy" id="585030"/>
    <lineage>
        <taxon>Eukaryota</taxon>
        <taxon>Fungi</taxon>
        <taxon>Dikarya</taxon>
        <taxon>Basidiomycota</taxon>
        <taxon>Agaricomycotina</taxon>
        <taxon>Agaricomycetes</taxon>
        <taxon>Agaricomycetidae</taxon>
        <taxon>Agaricales</taxon>
        <taxon>Marasmiineae</taxon>
        <taxon>Marasmiaceae</taxon>
        <taxon>Marasmius</taxon>
    </lineage>
</organism>
<dbReference type="Proteomes" id="UP001437256">
    <property type="component" value="Unassembled WGS sequence"/>
</dbReference>
<evidence type="ECO:0000313" key="3">
    <source>
        <dbReference type="Proteomes" id="UP001437256"/>
    </source>
</evidence>
<proteinExistence type="predicted"/>
<dbReference type="EMBL" id="JBBXMP010000172">
    <property type="protein sequence ID" value="KAL0060524.1"/>
    <property type="molecule type" value="Genomic_DNA"/>
</dbReference>
<accession>A0ABR2ZHU8</accession>
<protein>
    <submittedName>
        <fullName evidence="2">Uncharacterized protein</fullName>
    </submittedName>
</protein>
<name>A0ABR2ZHU8_9AGAR</name>
<comment type="caution">
    <text evidence="2">The sequence shown here is derived from an EMBL/GenBank/DDBJ whole genome shotgun (WGS) entry which is preliminary data.</text>
</comment>